<dbReference type="EMBL" id="CP121472">
    <property type="protein sequence ID" value="WPL15947.1"/>
    <property type="molecule type" value="Genomic_DNA"/>
</dbReference>
<protein>
    <recommendedName>
        <fullName evidence="4">DUF4914 domain-containing protein</fullName>
    </recommendedName>
</protein>
<dbReference type="SUPFAM" id="SSF53795">
    <property type="entry name" value="PEP carboxykinase-like"/>
    <property type="match status" value="1"/>
</dbReference>
<reference evidence="2 3" key="1">
    <citation type="journal article" date="2023" name="Microorganisms">
        <title>Thiorhodovibrio frisius and Trv. litoralis spp. nov., Two Novel Members from a Clade of Fastidious Purple Sulfur Bacteria That Exhibit Unique Red-Shifted Light-Harvesting Capabilities.</title>
        <authorList>
            <person name="Methner A."/>
            <person name="Kuzyk S.B."/>
            <person name="Petersen J."/>
            <person name="Bauer S."/>
            <person name="Brinkmann H."/>
            <person name="Sichau K."/>
            <person name="Wanner G."/>
            <person name="Wolf J."/>
            <person name="Neumann-Schaal M."/>
            <person name="Henke P."/>
            <person name="Tank M."/>
            <person name="Sproer C."/>
            <person name="Bunk B."/>
            <person name="Overmann J."/>
        </authorList>
    </citation>
    <scope>NUCLEOTIDE SEQUENCE [LARGE SCALE GENOMIC DNA]</scope>
    <source>
        <strain evidence="2 3">DSM 6702</strain>
    </source>
</reference>
<feature type="region of interest" description="Disordered" evidence="1">
    <location>
        <begin position="1"/>
        <end position="23"/>
    </location>
</feature>
<organism evidence="2 3">
    <name type="scientific">Thiorhodovibrio winogradskyi</name>
    <dbReference type="NCBI Taxonomy" id="77007"/>
    <lineage>
        <taxon>Bacteria</taxon>
        <taxon>Pseudomonadati</taxon>
        <taxon>Pseudomonadota</taxon>
        <taxon>Gammaproteobacteria</taxon>
        <taxon>Chromatiales</taxon>
        <taxon>Chromatiaceae</taxon>
        <taxon>Thiorhodovibrio</taxon>
    </lineage>
</organism>
<dbReference type="Pfam" id="PF16260">
    <property type="entry name" value="DUF4914"/>
    <property type="match status" value="1"/>
</dbReference>
<evidence type="ECO:0000256" key="1">
    <source>
        <dbReference type="SAM" id="MobiDB-lite"/>
    </source>
</evidence>
<name>A0ABZ0S4F7_9GAMM</name>
<evidence type="ECO:0008006" key="4">
    <source>
        <dbReference type="Google" id="ProtNLM"/>
    </source>
</evidence>
<gene>
    <name evidence="2" type="ORF">Thiowin_00877</name>
</gene>
<dbReference type="Proteomes" id="UP001432180">
    <property type="component" value="Chromosome"/>
</dbReference>
<evidence type="ECO:0000313" key="3">
    <source>
        <dbReference type="Proteomes" id="UP001432180"/>
    </source>
</evidence>
<dbReference type="RefSeq" id="WP_328986496.1">
    <property type="nucleotide sequence ID" value="NZ_CP121472.1"/>
</dbReference>
<dbReference type="InterPro" id="IPR032583">
    <property type="entry name" value="DUF4914"/>
</dbReference>
<keyword evidence="3" id="KW-1185">Reference proteome</keyword>
<proteinExistence type="predicted"/>
<sequence>MSPTDFSPAHPNSRGPQNSQTRRLLDLPLPPETIALLSAAPSVTIASRHDELIKLAVRDAPTDGSQEVAYEVPGRGRVVEAEVCRTRNGICANYIEPYMRRRDPDCLVIGDDRPTDKPTFDARFGGAFDPVRAATFDWLKTQPLAVFAFHAGLPSPATQALAIVPDNAGFFALGLALLQGIVPLEELPADFQPKALIYVAPPFRHTHFEGRQIVVHNRRENLHELFSYNLYPGPSAKKGVYGVLLNIGEEERWVTMHCATVQVVTPYENKVVISHEGASGGGKSEMLEYAHRQPDGTLLLGRNLETGETRKFTLPKGCDLRPVTDDMALCHPSLEKGNGKLSLMDAEDAWFVRCNHIDRYGTDPHIEALTVHPPQPLLFLNIHGRPGATTLLWEHIEDAPGEPCPNPRVIIPRKIIPQVVQGAVDVDVRSMGVRTPPCTTERPSYGIIGLFHLLPPALAWLWRLVAPRGHANPSIVETEGMTSEGVGSYWPFATGRMVDHANLLLNQIIDTPEVRYVLIPNQHIGAWEVGFMPQWITREYLARRGGARFAANRMRPSRCTLLGYTPGTIMVEGSTLGNWFFEVEHQPEVGPAAYDEGAAILTEFFHRELKAFLGPDLLPAGQRIIECCLAGGSLQDYQGLLDLPCLEPDEG</sequence>
<evidence type="ECO:0000313" key="2">
    <source>
        <dbReference type="EMBL" id="WPL15947.1"/>
    </source>
</evidence>
<accession>A0ABZ0S4F7</accession>